<name>A0A6C0H0T0_9ZZZZ</name>
<dbReference type="Gene3D" id="1.25.40.180">
    <property type="match status" value="1"/>
</dbReference>
<evidence type="ECO:0008006" key="2">
    <source>
        <dbReference type="Google" id="ProtNLM"/>
    </source>
</evidence>
<sequence>MSKVISYSIEEILKFKNVNINILTEELSNIFDGINNLFLKSTQYLENRKKINYNQINSVKWKKINSNINTKLLSLLNKITEETFSNILEKILNSNIINQSQIEKLAEDLLFKILVDNDNNKLYCLMIKQIIDSGLWYFKDEINEYINFRIYFIKKIQNEYEECLNKLDTLKENYFSNEDEYFSIKNRFTAIINTVINLHLNNILSDEIMNYVIDSLKIKYSNNIQDVIEYLCKINTVHNYEDVEIFLNNAKNNDKLGSRYKHLIEELNNKPIQKVIKVDQVIEYKKFLTDGNLDSLKKHLGGKIDYLDLLKYVLDKLISININDIEKYINMIKKIKDRMKKFEYEKYMNENFDDLIEELPILSKYKSILI</sequence>
<dbReference type="AlphaFoldDB" id="A0A6C0H0T0"/>
<protein>
    <recommendedName>
        <fullName evidence="2">MIF4G domain-containing protein</fullName>
    </recommendedName>
</protein>
<reference evidence="1" key="1">
    <citation type="journal article" date="2020" name="Nature">
        <title>Giant virus diversity and host interactions through global metagenomics.</title>
        <authorList>
            <person name="Schulz F."/>
            <person name="Roux S."/>
            <person name="Paez-Espino D."/>
            <person name="Jungbluth S."/>
            <person name="Walsh D.A."/>
            <person name="Denef V.J."/>
            <person name="McMahon K.D."/>
            <person name="Konstantinidis K.T."/>
            <person name="Eloe-Fadrosh E.A."/>
            <person name="Kyrpides N.C."/>
            <person name="Woyke T."/>
        </authorList>
    </citation>
    <scope>NUCLEOTIDE SEQUENCE</scope>
    <source>
        <strain evidence="1">GVMAG-M-3300023179-4</strain>
    </source>
</reference>
<dbReference type="EMBL" id="MN739833">
    <property type="protein sequence ID" value="QHT73856.1"/>
    <property type="molecule type" value="Genomic_DNA"/>
</dbReference>
<organism evidence="1">
    <name type="scientific">viral metagenome</name>
    <dbReference type="NCBI Taxonomy" id="1070528"/>
    <lineage>
        <taxon>unclassified sequences</taxon>
        <taxon>metagenomes</taxon>
        <taxon>organismal metagenomes</taxon>
    </lineage>
</organism>
<proteinExistence type="predicted"/>
<dbReference type="InterPro" id="IPR016024">
    <property type="entry name" value="ARM-type_fold"/>
</dbReference>
<evidence type="ECO:0000313" key="1">
    <source>
        <dbReference type="EMBL" id="QHT73856.1"/>
    </source>
</evidence>
<accession>A0A6C0H0T0</accession>
<dbReference type="SUPFAM" id="SSF48371">
    <property type="entry name" value="ARM repeat"/>
    <property type="match status" value="1"/>
</dbReference>